<evidence type="ECO:0000313" key="1">
    <source>
        <dbReference type="EMBL" id="QLJ97194.1"/>
    </source>
</evidence>
<protein>
    <submittedName>
        <fullName evidence="1">TIGR03085 family protein</fullName>
    </submittedName>
</protein>
<dbReference type="EMBL" id="CP058905">
    <property type="protein sequence ID" value="QLJ97194.1"/>
    <property type="molecule type" value="Genomic_DNA"/>
</dbReference>
<reference evidence="1" key="1">
    <citation type="submission" date="2020-08" db="EMBL/GenBank/DDBJ databases">
        <title>A bifunctional nitrone conjugated secondary metabolite targeting the ribosome.</title>
        <authorList>
            <person name="Limbrick E.M."/>
            <person name="Graf M."/>
            <person name="Derewacz D.K."/>
            <person name="Nguyen F."/>
            <person name="Spraggins J.M."/>
            <person name="Wieland M."/>
            <person name="Ynigez-Gutierrez A.E."/>
            <person name="Reisman B.J."/>
            <person name="Zinshteyn B."/>
            <person name="McCulloch K."/>
            <person name="Iverson T.M."/>
            <person name="Green R."/>
            <person name="Wilson D.N."/>
            <person name="Bachmann B.O."/>
        </authorList>
    </citation>
    <scope>NUCLEOTIDE SEQUENCE</scope>
    <source>
        <strain evidence="1">Africana</strain>
    </source>
</reference>
<dbReference type="NCBIfam" id="TIGR03083">
    <property type="entry name" value="maleylpyruvate isomerase family mycothiol-dependent enzyme"/>
    <property type="match status" value="1"/>
</dbReference>
<gene>
    <name evidence="1" type="ORF">HZU44_20410</name>
</gene>
<accession>A0A7D5YGK6</accession>
<dbReference type="AlphaFoldDB" id="A0A7D5YGK6"/>
<dbReference type="InterPro" id="IPR017517">
    <property type="entry name" value="Maleyloyr_isom"/>
</dbReference>
<dbReference type="SUPFAM" id="SSF109854">
    <property type="entry name" value="DinB/YfiT-like putative metalloenzymes"/>
    <property type="match status" value="1"/>
</dbReference>
<dbReference type="InterPro" id="IPR034660">
    <property type="entry name" value="DinB/YfiT-like"/>
</dbReference>
<name>A0A7D5YGK6_9ACTN</name>
<dbReference type="InterPro" id="IPR017519">
    <property type="entry name" value="CHP03085"/>
</dbReference>
<dbReference type="NCBIfam" id="TIGR03085">
    <property type="entry name" value="TIGR03085 family metal-binding protein"/>
    <property type="match status" value="1"/>
</dbReference>
<sequence length="209" mass="23026">MPRYARSEREALADLMQSVGPDAPTVNEGWPVRDLAAHLILRERRPDAAGGIALPPLRGYAERVRLRIAARPFAELVALVRRPPLWSPVSNPVTDELVNTMEFYIHHEDVRRARAGWQPRELPAGLGAVLWRRATVLGRLALRRFPADVLVQAPGHGELSAGRGGQRVRVVGAPTELVLFLTGRQRVARVQVEGPAAAVDRLRVAHLGI</sequence>
<proteinExistence type="predicted"/>
<organism evidence="1">
    <name type="scientific">Micromonospora carbonacea</name>
    <dbReference type="NCBI Taxonomy" id="47853"/>
    <lineage>
        <taxon>Bacteria</taxon>
        <taxon>Bacillati</taxon>
        <taxon>Actinomycetota</taxon>
        <taxon>Actinomycetes</taxon>
        <taxon>Micromonosporales</taxon>
        <taxon>Micromonosporaceae</taxon>
        <taxon>Micromonospora</taxon>
    </lineage>
</organism>